<dbReference type="EMBL" id="CM017873">
    <property type="protein sequence ID" value="KAG1330323.1"/>
    <property type="molecule type" value="Genomic_DNA"/>
</dbReference>
<feature type="compositionally biased region" description="Basic residues" evidence="6">
    <location>
        <begin position="62"/>
        <end position="76"/>
    </location>
</feature>
<evidence type="ECO:0000256" key="5">
    <source>
        <dbReference type="ARBA" id="ARBA00023242"/>
    </source>
</evidence>
<sequence length="180" mass="19851">MELAEEEGTEPCFIMSKKLTKTDLDRGQNRLLIPAGYVQAHLIPFLSDEEKAAASLLDDATKRKKSSSGAGRSKKMKLAESHGGVEEQADGEAAIEKKKKEAGRKHGGLPVSVHVGANKWKAHVIITRWDSSNGTVLKGGEYSRYLAQWSGAKVGEEVELWGFRERRGSPCFVLRRKESN</sequence>
<keyword evidence="3" id="KW-0238">DNA-binding</keyword>
<keyword evidence="8" id="KW-1185">Reference proteome</keyword>
<name>A0A8K0HXZ4_COCNU</name>
<protein>
    <submittedName>
        <fullName evidence="7">Uncharacterized protein</fullName>
    </submittedName>
</protein>
<evidence type="ECO:0000313" key="8">
    <source>
        <dbReference type="Proteomes" id="UP000797356"/>
    </source>
</evidence>
<proteinExistence type="predicted"/>
<dbReference type="GO" id="GO:0005634">
    <property type="term" value="C:nucleus"/>
    <property type="evidence" value="ECO:0007669"/>
    <property type="project" value="UniProtKB-SubCell"/>
</dbReference>
<keyword evidence="4" id="KW-0804">Transcription</keyword>
<accession>A0A8K0HXZ4</accession>
<feature type="region of interest" description="Disordered" evidence="6">
    <location>
        <begin position="59"/>
        <end position="110"/>
    </location>
</feature>
<evidence type="ECO:0000256" key="1">
    <source>
        <dbReference type="ARBA" id="ARBA00004123"/>
    </source>
</evidence>
<evidence type="ECO:0000256" key="6">
    <source>
        <dbReference type="SAM" id="MobiDB-lite"/>
    </source>
</evidence>
<evidence type="ECO:0000256" key="4">
    <source>
        <dbReference type="ARBA" id="ARBA00023163"/>
    </source>
</evidence>
<comment type="caution">
    <text evidence="7">The sequence shown here is derived from an EMBL/GenBank/DDBJ whole genome shotgun (WGS) entry which is preliminary data.</text>
</comment>
<evidence type="ECO:0000256" key="2">
    <source>
        <dbReference type="ARBA" id="ARBA00023015"/>
    </source>
</evidence>
<organism evidence="7 8">
    <name type="scientific">Cocos nucifera</name>
    <name type="common">Coconut palm</name>
    <dbReference type="NCBI Taxonomy" id="13894"/>
    <lineage>
        <taxon>Eukaryota</taxon>
        <taxon>Viridiplantae</taxon>
        <taxon>Streptophyta</taxon>
        <taxon>Embryophyta</taxon>
        <taxon>Tracheophyta</taxon>
        <taxon>Spermatophyta</taxon>
        <taxon>Magnoliopsida</taxon>
        <taxon>Liliopsida</taxon>
        <taxon>Arecaceae</taxon>
        <taxon>Arecoideae</taxon>
        <taxon>Cocoseae</taxon>
        <taxon>Attaleinae</taxon>
        <taxon>Cocos</taxon>
    </lineage>
</organism>
<gene>
    <name evidence="7" type="ORF">COCNU_02G002910</name>
</gene>
<dbReference type="GO" id="GO:0003677">
    <property type="term" value="F:DNA binding"/>
    <property type="evidence" value="ECO:0007669"/>
    <property type="project" value="UniProtKB-KW"/>
</dbReference>
<comment type="subcellular location">
    <subcellularLocation>
        <location evidence="1">Nucleus</location>
    </subcellularLocation>
</comment>
<dbReference type="Gene3D" id="2.40.330.10">
    <property type="entry name" value="DNA-binding pseudobarrel domain"/>
    <property type="match status" value="1"/>
</dbReference>
<keyword evidence="5" id="KW-0539">Nucleus</keyword>
<dbReference type="OrthoDB" id="1935604at2759"/>
<reference evidence="7" key="1">
    <citation type="journal article" date="2017" name="Gigascience">
        <title>The genome draft of coconut (Cocos nucifera).</title>
        <authorList>
            <person name="Xiao Y."/>
            <person name="Xu P."/>
            <person name="Fan H."/>
            <person name="Baudouin L."/>
            <person name="Xia W."/>
            <person name="Bocs S."/>
            <person name="Xu J."/>
            <person name="Li Q."/>
            <person name="Guo A."/>
            <person name="Zhou L."/>
            <person name="Li J."/>
            <person name="Wu Y."/>
            <person name="Ma Z."/>
            <person name="Armero A."/>
            <person name="Issali A.E."/>
            <person name="Liu N."/>
            <person name="Peng M."/>
            <person name="Yang Y."/>
        </authorList>
    </citation>
    <scope>NUCLEOTIDE SEQUENCE</scope>
    <source>
        <tissue evidence="7">Spear leaf of Hainan Tall coconut</tissue>
    </source>
</reference>
<evidence type="ECO:0000313" key="7">
    <source>
        <dbReference type="EMBL" id="KAG1330323.1"/>
    </source>
</evidence>
<dbReference type="PANTHER" id="PTHR34397:SF17">
    <property type="entry name" value="OS08G0290200 PROTEIN"/>
    <property type="match status" value="1"/>
</dbReference>
<dbReference type="AlphaFoldDB" id="A0A8K0HXZ4"/>
<dbReference type="InterPro" id="IPR015300">
    <property type="entry name" value="DNA-bd_pseudobarrel_sf"/>
</dbReference>
<reference evidence="7" key="2">
    <citation type="submission" date="2019-07" db="EMBL/GenBank/DDBJ databases">
        <authorList>
            <person name="Yang Y."/>
            <person name="Bocs S."/>
            <person name="Baudouin L."/>
        </authorList>
    </citation>
    <scope>NUCLEOTIDE SEQUENCE</scope>
    <source>
        <tissue evidence="7">Spear leaf of Hainan Tall coconut</tissue>
    </source>
</reference>
<dbReference type="PANTHER" id="PTHR34397">
    <property type="entry name" value="OS05G0237600 PROTEIN"/>
    <property type="match status" value="1"/>
</dbReference>
<dbReference type="Proteomes" id="UP000797356">
    <property type="component" value="Chromosome 2"/>
</dbReference>
<evidence type="ECO:0000256" key="3">
    <source>
        <dbReference type="ARBA" id="ARBA00023125"/>
    </source>
</evidence>
<keyword evidence="2" id="KW-0805">Transcription regulation</keyword>